<name>A0ACB6RZT0_9PLEO</name>
<comment type="caution">
    <text evidence="1">The sequence shown here is derived from an EMBL/GenBank/DDBJ whole genome shotgun (WGS) entry which is preliminary data.</text>
</comment>
<accession>A0ACB6RZT0</accession>
<evidence type="ECO:0000313" key="1">
    <source>
        <dbReference type="EMBL" id="KAF2627480.1"/>
    </source>
</evidence>
<protein>
    <submittedName>
        <fullName evidence="1">Uncharacterized protein</fullName>
    </submittedName>
</protein>
<reference evidence="1" key="1">
    <citation type="journal article" date="2020" name="Stud. Mycol.">
        <title>101 Dothideomycetes genomes: a test case for predicting lifestyles and emergence of pathogens.</title>
        <authorList>
            <person name="Haridas S."/>
            <person name="Albert R."/>
            <person name="Binder M."/>
            <person name="Bloem J."/>
            <person name="Labutti K."/>
            <person name="Salamov A."/>
            <person name="Andreopoulos B."/>
            <person name="Baker S."/>
            <person name="Barry K."/>
            <person name="Bills G."/>
            <person name="Bluhm B."/>
            <person name="Cannon C."/>
            <person name="Castanera R."/>
            <person name="Culley D."/>
            <person name="Daum C."/>
            <person name="Ezra D."/>
            <person name="Gonzalez J."/>
            <person name="Henrissat B."/>
            <person name="Kuo A."/>
            <person name="Liang C."/>
            <person name="Lipzen A."/>
            <person name="Lutzoni F."/>
            <person name="Magnuson J."/>
            <person name="Mondo S."/>
            <person name="Nolan M."/>
            <person name="Ohm R."/>
            <person name="Pangilinan J."/>
            <person name="Park H.-J."/>
            <person name="Ramirez L."/>
            <person name="Alfaro M."/>
            <person name="Sun H."/>
            <person name="Tritt A."/>
            <person name="Yoshinaga Y."/>
            <person name="Zwiers L.-H."/>
            <person name="Turgeon B."/>
            <person name="Goodwin S."/>
            <person name="Spatafora J."/>
            <person name="Crous P."/>
            <person name="Grigoriev I."/>
        </authorList>
    </citation>
    <scope>NUCLEOTIDE SEQUENCE</scope>
    <source>
        <strain evidence="1">CBS 525.71</strain>
    </source>
</reference>
<gene>
    <name evidence="1" type="ORF">BU25DRAFT_66079</name>
</gene>
<dbReference type="EMBL" id="MU006717">
    <property type="protein sequence ID" value="KAF2627480.1"/>
    <property type="molecule type" value="Genomic_DNA"/>
</dbReference>
<proteinExistence type="predicted"/>
<evidence type="ECO:0000313" key="2">
    <source>
        <dbReference type="Proteomes" id="UP000799754"/>
    </source>
</evidence>
<organism evidence="1 2">
    <name type="scientific">Macroventuria anomochaeta</name>
    <dbReference type="NCBI Taxonomy" id="301207"/>
    <lineage>
        <taxon>Eukaryota</taxon>
        <taxon>Fungi</taxon>
        <taxon>Dikarya</taxon>
        <taxon>Ascomycota</taxon>
        <taxon>Pezizomycotina</taxon>
        <taxon>Dothideomycetes</taxon>
        <taxon>Pleosporomycetidae</taxon>
        <taxon>Pleosporales</taxon>
        <taxon>Pleosporineae</taxon>
        <taxon>Didymellaceae</taxon>
        <taxon>Macroventuria</taxon>
    </lineage>
</organism>
<sequence length="132" mass="14735">MLGQQIPSHTINLHTAIVTSIQVLSRSLPEVPGYFPAEPHHRTPQLGNPIPPQPPSSASTPCTRKRHAIRVPIRFFMLNHARLPEALQNSSFQTLVQVHITCISVGTLLFTVSRARAHVSMCHRRAVWVLKT</sequence>
<dbReference type="Proteomes" id="UP000799754">
    <property type="component" value="Unassembled WGS sequence"/>
</dbReference>
<keyword evidence="2" id="KW-1185">Reference proteome</keyword>